<evidence type="ECO:0000313" key="2">
    <source>
        <dbReference type="EMBL" id="GBM12416.1"/>
    </source>
</evidence>
<comment type="caution">
    <text evidence="2">The sequence shown here is derived from an EMBL/GenBank/DDBJ whole genome shotgun (WGS) entry which is preliminary data.</text>
</comment>
<keyword evidence="1" id="KW-0472">Membrane</keyword>
<gene>
    <name evidence="2" type="ORF">AVEN_55263_1</name>
</gene>
<feature type="transmembrane region" description="Helical" evidence="1">
    <location>
        <begin position="20"/>
        <end position="39"/>
    </location>
</feature>
<evidence type="ECO:0000313" key="3">
    <source>
        <dbReference type="Proteomes" id="UP000499080"/>
    </source>
</evidence>
<feature type="non-terminal residue" evidence="2">
    <location>
        <position position="49"/>
    </location>
</feature>
<reference evidence="2 3" key="1">
    <citation type="journal article" date="2019" name="Sci. Rep.">
        <title>Orb-weaving spider Araneus ventricosus genome elucidates the spidroin gene catalogue.</title>
        <authorList>
            <person name="Kono N."/>
            <person name="Nakamura H."/>
            <person name="Ohtoshi R."/>
            <person name="Moran D.A.P."/>
            <person name="Shinohara A."/>
            <person name="Yoshida Y."/>
            <person name="Fujiwara M."/>
            <person name="Mori M."/>
            <person name="Tomita M."/>
            <person name="Arakawa K."/>
        </authorList>
    </citation>
    <scope>NUCLEOTIDE SEQUENCE [LARGE SCALE GENOMIC DNA]</scope>
</reference>
<proteinExistence type="predicted"/>
<dbReference type="Proteomes" id="UP000499080">
    <property type="component" value="Unassembled WGS sequence"/>
</dbReference>
<dbReference type="AlphaFoldDB" id="A0A4Y2D8K6"/>
<keyword evidence="1" id="KW-1133">Transmembrane helix</keyword>
<sequence length="49" mass="5409">MEGTLTATPHYLALATWLRSVYQLLHFSLITCISFGVAIDGHSFGDLIK</sequence>
<name>A0A4Y2D8K6_ARAVE</name>
<accession>A0A4Y2D8K6</accession>
<keyword evidence="3" id="KW-1185">Reference proteome</keyword>
<keyword evidence="1" id="KW-0812">Transmembrane</keyword>
<organism evidence="2 3">
    <name type="scientific">Araneus ventricosus</name>
    <name type="common">Orbweaver spider</name>
    <name type="synonym">Epeira ventricosa</name>
    <dbReference type="NCBI Taxonomy" id="182803"/>
    <lineage>
        <taxon>Eukaryota</taxon>
        <taxon>Metazoa</taxon>
        <taxon>Ecdysozoa</taxon>
        <taxon>Arthropoda</taxon>
        <taxon>Chelicerata</taxon>
        <taxon>Arachnida</taxon>
        <taxon>Araneae</taxon>
        <taxon>Araneomorphae</taxon>
        <taxon>Entelegynae</taxon>
        <taxon>Araneoidea</taxon>
        <taxon>Araneidae</taxon>
        <taxon>Araneus</taxon>
    </lineage>
</organism>
<dbReference type="EMBL" id="BGPR01000314">
    <property type="protein sequence ID" value="GBM12416.1"/>
    <property type="molecule type" value="Genomic_DNA"/>
</dbReference>
<evidence type="ECO:0000256" key="1">
    <source>
        <dbReference type="SAM" id="Phobius"/>
    </source>
</evidence>
<protein>
    <submittedName>
        <fullName evidence="2">Uncharacterized protein</fullName>
    </submittedName>
</protein>